<gene>
    <name evidence="1" type="ORF">LSH36_292g01003</name>
</gene>
<evidence type="ECO:0000313" key="2">
    <source>
        <dbReference type="Proteomes" id="UP001208570"/>
    </source>
</evidence>
<organism evidence="1 2">
    <name type="scientific">Paralvinella palmiformis</name>
    <dbReference type="NCBI Taxonomy" id="53620"/>
    <lineage>
        <taxon>Eukaryota</taxon>
        <taxon>Metazoa</taxon>
        <taxon>Spiralia</taxon>
        <taxon>Lophotrochozoa</taxon>
        <taxon>Annelida</taxon>
        <taxon>Polychaeta</taxon>
        <taxon>Sedentaria</taxon>
        <taxon>Canalipalpata</taxon>
        <taxon>Terebellida</taxon>
        <taxon>Terebelliformia</taxon>
        <taxon>Alvinellidae</taxon>
        <taxon>Paralvinella</taxon>
    </lineage>
</organism>
<dbReference type="EMBL" id="JAODUP010000292">
    <property type="protein sequence ID" value="KAK2153571.1"/>
    <property type="molecule type" value="Genomic_DNA"/>
</dbReference>
<keyword evidence="2" id="KW-1185">Reference proteome</keyword>
<proteinExistence type="predicted"/>
<dbReference type="AlphaFoldDB" id="A0AAD9JID0"/>
<dbReference type="Proteomes" id="UP001208570">
    <property type="component" value="Unassembled WGS sequence"/>
</dbReference>
<evidence type="ECO:0000313" key="1">
    <source>
        <dbReference type="EMBL" id="KAK2153571.1"/>
    </source>
</evidence>
<sequence length="48" mass="5427">MFAEQLCNGLNWCPACLHSLLSSKMILIGPVYRLISLGIREPITKFTF</sequence>
<reference evidence="1" key="1">
    <citation type="journal article" date="2023" name="Mol. Biol. Evol.">
        <title>Third-Generation Sequencing Reveals the Adaptive Role of the Epigenome in Three Deep-Sea Polychaetes.</title>
        <authorList>
            <person name="Perez M."/>
            <person name="Aroh O."/>
            <person name="Sun Y."/>
            <person name="Lan Y."/>
            <person name="Juniper S.K."/>
            <person name="Young C.R."/>
            <person name="Angers B."/>
            <person name="Qian P.Y."/>
        </authorList>
    </citation>
    <scope>NUCLEOTIDE SEQUENCE</scope>
    <source>
        <strain evidence="1">P08H-3</strain>
    </source>
</reference>
<protein>
    <submittedName>
        <fullName evidence="1">Uncharacterized protein</fullName>
    </submittedName>
</protein>
<accession>A0AAD9JID0</accession>
<comment type="caution">
    <text evidence="1">The sequence shown here is derived from an EMBL/GenBank/DDBJ whole genome shotgun (WGS) entry which is preliminary data.</text>
</comment>
<name>A0AAD9JID0_9ANNE</name>